<evidence type="ECO:0000256" key="3">
    <source>
        <dbReference type="ARBA" id="ARBA00023163"/>
    </source>
</evidence>
<organism evidence="7 8">
    <name type="scientific">Perilla frutescens var. hirtella</name>
    <name type="common">Perilla citriodora</name>
    <name type="synonym">Perilla setoyensis</name>
    <dbReference type="NCBI Taxonomy" id="608512"/>
    <lineage>
        <taxon>Eukaryota</taxon>
        <taxon>Viridiplantae</taxon>
        <taxon>Streptophyta</taxon>
        <taxon>Embryophyta</taxon>
        <taxon>Tracheophyta</taxon>
        <taxon>Spermatophyta</taxon>
        <taxon>Magnoliopsida</taxon>
        <taxon>eudicotyledons</taxon>
        <taxon>Gunneridae</taxon>
        <taxon>Pentapetalae</taxon>
        <taxon>asterids</taxon>
        <taxon>lamiids</taxon>
        <taxon>Lamiales</taxon>
        <taxon>Lamiaceae</taxon>
        <taxon>Nepetoideae</taxon>
        <taxon>Elsholtzieae</taxon>
        <taxon>Perilla</taxon>
    </lineage>
</organism>
<feature type="compositionally biased region" description="Acidic residues" evidence="5">
    <location>
        <begin position="224"/>
        <end position="236"/>
    </location>
</feature>
<dbReference type="Proteomes" id="UP001190926">
    <property type="component" value="Unassembled WGS sequence"/>
</dbReference>
<feature type="region of interest" description="Disordered" evidence="5">
    <location>
        <begin position="182"/>
        <end position="268"/>
    </location>
</feature>
<evidence type="ECO:0000256" key="2">
    <source>
        <dbReference type="ARBA" id="ARBA00023015"/>
    </source>
</evidence>
<evidence type="ECO:0000256" key="4">
    <source>
        <dbReference type="ARBA" id="ARBA00023242"/>
    </source>
</evidence>
<protein>
    <recommendedName>
        <fullName evidence="6">BHLH domain-containing protein</fullName>
    </recommendedName>
</protein>
<dbReference type="AlphaFoldDB" id="A0AAD4J0C8"/>
<reference evidence="7 8" key="1">
    <citation type="journal article" date="2021" name="Nat. Commun.">
        <title>Incipient diploidization of the medicinal plant Perilla within 10,000 years.</title>
        <authorList>
            <person name="Zhang Y."/>
            <person name="Shen Q."/>
            <person name="Leng L."/>
            <person name="Zhang D."/>
            <person name="Chen S."/>
            <person name="Shi Y."/>
            <person name="Ning Z."/>
            <person name="Chen S."/>
        </authorList>
    </citation>
    <scope>NUCLEOTIDE SEQUENCE [LARGE SCALE GENOMIC DNA]</scope>
    <source>
        <strain evidence="8">cv. PC099</strain>
    </source>
</reference>
<dbReference type="GO" id="GO:0005634">
    <property type="term" value="C:nucleus"/>
    <property type="evidence" value="ECO:0007669"/>
    <property type="project" value="UniProtKB-SubCell"/>
</dbReference>
<dbReference type="Pfam" id="PF23173">
    <property type="entry name" value="bHLH_SAC51"/>
    <property type="match status" value="1"/>
</dbReference>
<dbReference type="GO" id="GO:0046983">
    <property type="term" value="F:protein dimerization activity"/>
    <property type="evidence" value="ECO:0007669"/>
    <property type="project" value="InterPro"/>
</dbReference>
<dbReference type="InterPro" id="IPR037546">
    <property type="entry name" value="SAC51-like"/>
</dbReference>
<dbReference type="InterPro" id="IPR011598">
    <property type="entry name" value="bHLH_dom"/>
</dbReference>
<comment type="subcellular location">
    <subcellularLocation>
        <location evidence="1">Nucleus</location>
    </subcellularLocation>
</comment>
<keyword evidence="8" id="KW-1185">Reference proteome</keyword>
<feature type="domain" description="BHLH" evidence="6">
    <location>
        <begin position="333"/>
        <end position="382"/>
    </location>
</feature>
<evidence type="ECO:0000313" key="8">
    <source>
        <dbReference type="Proteomes" id="UP001190926"/>
    </source>
</evidence>
<dbReference type="EMBL" id="SDAM02000322">
    <property type="protein sequence ID" value="KAH6824855.1"/>
    <property type="molecule type" value="Genomic_DNA"/>
</dbReference>
<dbReference type="SUPFAM" id="SSF47459">
    <property type="entry name" value="HLH, helix-loop-helix DNA-binding domain"/>
    <property type="match status" value="1"/>
</dbReference>
<keyword evidence="3" id="KW-0804">Transcription</keyword>
<gene>
    <name evidence="7" type="ORF">C2S53_010930</name>
</gene>
<comment type="caution">
    <text evidence="7">The sequence shown here is derived from an EMBL/GenBank/DDBJ whole genome shotgun (WGS) entry which is preliminary data.</text>
</comment>
<keyword evidence="2" id="KW-0805">Transcription regulation</keyword>
<evidence type="ECO:0000256" key="1">
    <source>
        <dbReference type="ARBA" id="ARBA00004123"/>
    </source>
</evidence>
<evidence type="ECO:0000256" key="5">
    <source>
        <dbReference type="SAM" id="MobiDB-lite"/>
    </source>
</evidence>
<dbReference type="InterPro" id="IPR036638">
    <property type="entry name" value="HLH_DNA-bd_sf"/>
</dbReference>
<name>A0AAD4J0C8_PERFH</name>
<dbReference type="PROSITE" id="PS50888">
    <property type="entry name" value="BHLH"/>
    <property type="match status" value="1"/>
</dbReference>
<keyword evidence="4" id="KW-0539">Nucleus</keyword>
<evidence type="ECO:0000259" key="6">
    <source>
        <dbReference type="PROSITE" id="PS50888"/>
    </source>
</evidence>
<dbReference type="PANTHER" id="PTHR36066:SF2">
    <property type="entry name" value="TRANSCRIPTION FACTOR BHLH145"/>
    <property type="match status" value="1"/>
</dbReference>
<dbReference type="PANTHER" id="PTHR36066">
    <property type="entry name" value="TRANSCRIPTION FACTOR BHLH145"/>
    <property type="match status" value="1"/>
</dbReference>
<feature type="compositionally biased region" description="Acidic residues" evidence="5">
    <location>
        <begin position="243"/>
        <end position="253"/>
    </location>
</feature>
<sequence length="394" mass="43867">MVCQAASQTKFRALKHENGIAGCATIIVRVIACFQPLQDCQDFGSVYDQHLLSPTLNLSGFPFINGYLNTEPVHRYTYNVEDSALRNLPSIPDSGLQQWKASELNKSQNWFYHKPHFHQAFAPVLNSAYEAKHHAGRSDIGQQNSPMTGTIPAQKRFLVFDQSGDKTTMLYSSGVHTPVQFGACRAPNPPTTHNLSKEELRDSYYPSRLSLNGENIEDNSRDVTEDELHEDTEELDALLCSDNDSDSSEDDETSTGHSPSTMTDNGMPKLVEETGEEVDSFSVPTKRQKLWDARDDVLRSDRYAASSLKTVACSELESDAESSCGSHSNQHKEELYLRSGCKRSRRDKIHETVSILQSIIPDANGKDAVVVIDQAIHYLRSLKLKAKALGLDTI</sequence>
<accession>A0AAD4J0C8</accession>
<evidence type="ECO:0000313" key="7">
    <source>
        <dbReference type="EMBL" id="KAH6824855.1"/>
    </source>
</evidence>
<proteinExistence type="predicted"/>